<protein>
    <recommendedName>
        <fullName evidence="1">F-box domain-containing protein</fullName>
    </recommendedName>
</protein>
<dbReference type="PANTHER" id="PTHR34145:SF28">
    <property type="entry name" value="F-BOX DOMAIN-CONTAINING PROTEIN"/>
    <property type="match status" value="1"/>
</dbReference>
<dbReference type="SMART" id="SM00256">
    <property type="entry name" value="FBOX"/>
    <property type="match status" value="1"/>
</dbReference>
<dbReference type="InterPro" id="IPR055411">
    <property type="entry name" value="LRR_FXL15/At3g58940/PEG3-like"/>
</dbReference>
<organism evidence="2 3">
    <name type="scientific">Salix udensis</name>
    <dbReference type="NCBI Taxonomy" id="889485"/>
    <lineage>
        <taxon>Eukaryota</taxon>
        <taxon>Viridiplantae</taxon>
        <taxon>Streptophyta</taxon>
        <taxon>Embryophyta</taxon>
        <taxon>Tracheophyta</taxon>
        <taxon>Spermatophyta</taxon>
        <taxon>Magnoliopsida</taxon>
        <taxon>eudicotyledons</taxon>
        <taxon>Gunneridae</taxon>
        <taxon>Pentapetalae</taxon>
        <taxon>rosids</taxon>
        <taxon>fabids</taxon>
        <taxon>Malpighiales</taxon>
        <taxon>Salicaceae</taxon>
        <taxon>Saliceae</taxon>
        <taxon>Salix</taxon>
    </lineage>
</organism>
<gene>
    <name evidence="2" type="ORF">OIU84_028598</name>
</gene>
<name>A0AAD6KCY0_9ROSI</name>
<keyword evidence="3" id="KW-1185">Reference proteome</keyword>
<dbReference type="InterPro" id="IPR001810">
    <property type="entry name" value="F-box_dom"/>
</dbReference>
<evidence type="ECO:0000313" key="3">
    <source>
        <dbReference type="Proteomes" id="UP001162972"/>
    </source>
</evidence>
<dbReference type="Pfam" id="PF00646">
    <property type="entry name" value="F-box"/>
    <property type="match status" value="1"/>
</dbReference>
<dbReference type="SUPFAM" id="SSF81383">
    <property type="entry name" value="F-box domain"/>
    <property type="match status" value="1"/>
</dbReference>
<dbReference type="InterPro" id="IPR053772">
    <property type="entry name" value="At1g61320/At1g61330-like"/>
</dbReference>
<feature type="domain" description="F-box" evidence="1">
    <location>
        <begin position="4"/>
        <end position="52"/>
    </location>
</feature>
<dbReference type="SUPFAM" id="SSF52047">
    <property type="entry name" value="RNI-like"/>
    <property type="match status" value="1"/>
</dbReference>
<evidence type="ECO:0000259" key="1">
    <source>
        <dbReference type="PROSITE" id="PS50181"/>
    </source>
</evidence>
<dbReference type="EMBL" id="JAPFFJ010000008">
    <property type="protein sequence ID" value="KAJ6421251.1"/>
    <property type="molecule type" value="Genomic_DNA"/>
</dbReference>
<accession>A0AAD6KCY0</accession>
<sequence length="553" mass="63711">MDAADRISQLPENLIHHILSFLPTPEVVRLTVLSKPWHQVFSSFPISEFSSSSFSANNSDRSFEFCTFVYNSLLRQCRQYRSIPRFKLSISADLCRSHPYSVQRPLPPRIDELIIRCIEQVAQKGVKELSICFRTPVYYRLPEAMLSVTELAVCKLAGCLIEGNMNWPSLRVLSLKRVEICSRRIIDNLLFACPFIEELALIECHGIDYLHLSGLRKLRKVKVKGQFFSPIKKIEIDAVSLHTFSYSACYYAKTDIDLTSCKNLEVFKFKYCIITEDLVQHLNCNFPALKVLVLHGYIHDIPRFEISIPLLEKLKLSAPNLSAEDAIINAPRLRSFKCYMENIPPLIYLNQRSLQKVSLKLSVDLIYGQHGEGFLEYFRENLENIKQIRLVTLLITNNSSTIINKVVRKVSNPVLLGIRNLKLNTYIEGMRKEGLALVDDLFCICRPESLSLESGCGSNDEFMEILCKKLVDRVKHENYSADHTQVKCWQHDLKRRQDRASWKKMDIGRLLQAMLSWIHSELWNRSRRSVLYSNGDLYFCILDGGVLSVYSIP</sequence>
<dbReference type="Proteomes" id="UP001162972">
    <property type="component" value="Chromosome 17"/>
</dbReference>
<proteinExistence type="predicted"/>
<reference evidence="2 3" key="1">
    <citation type="journal article" date="2023" name="Int. J. Mol. Sci.">
        <title>De Novo Assembly and Annotation of 11 Diverse Shrub Willow (Salix) Genomes Reveals Novel Gene Organization in Sex-Linked Regions.</title>
        <authorList>
            <person name="Hyden B."/>
            <person name="Feng K."/>
            <person name="Yates T.B."/>
            <person name="Jawdy S."/>
            <person name="Cereghino C."/>
            <person name="Smart L.B."/>
            <person name="Muchero W."/>
        </authorList>
    </citation>
    <scope>NUCLEOTIDE SEQUENCE [LARGE SCALE GENOMIC DNA]</scope>
    <source>
        <tissue evidence="2">Shoot tip</tissue>
    </source>
</reference>
<dbReference type="Gene3D" id="1.20.1280.50">
    <property type="match status" value="1"/>
</dbReference>
<evidence type="ECO:0000313" key="2">
    <source>
        <dbReference type="EMBL" id="KAJ6421251.1"/>
    </source>
</evidence>
<dbReference type="PROSITE" id="PS50181">
    <property type="entry name" value="FBOX"/>
    <property type="match status" value="1"/>
</dbReference>
<dbReference type="InterPro" id="IPR032675">
    <property type="entry name" value="LRR_dom_sf"/>
</dbReference>
<comment type="caution">
    <text evidence="2">The sequence shown here is derived from an EMBL/GenBank/DDBJ whole genome shotgun (WGS) entry which is preliminary data.</text>
</comment>
<dbReference type="InterPro" id="IPR036047">
    <property type="entry name" value="F-box-like_dom_sf"/>
</dbReference>
<dbReference type="Pfam" id="PF24758">
    <property type="entry name" value="LRR_At5g56370"/>
    <property type="match status" value="1"/>
</dbReference>
<dbReference type="PANTHER" id="PTHR34145">
    <property type="entry name" value="OS02G0105600 PROTEIN"/>
    <property type="match status" value="1"/>
</dbReference>
<dbReference type="AlphaFoldDB" id="A0AAD6KCY0"/>
<dbReference type="Gene3D" id="3.80.10.10">
    <property type="entry name" value="Ribonuclease Inhibitor"/>
    <property type="match status" value="1"/>
</dbReference>